<reference evidence="3 4" key="1">
    <citation type="journal article" date="2013" name="Int. J. Syst. Evol. Microbiol.">
        <title>Roseomonas aerophila sp. nov., isolated from air.</title>
        <authorList>
            <person name="Kim S.J."/>
            <person name="Weon H.Y."/>
            <person name="Ahn J.H."/>
            <person name="Hong S.B."/>
            <person name="Seok S.J."/>
            <person name="Whang K.S."/>
            <person name="Kwon S.W."/>
        </authorList>
    </citation>
    <scope>NUCLEOTIDE SEQUENCE [LARGE SCALE GENOMIC DNA]</scope>
    <source>
        <strain evidence="3 4">NBRC 108923</strain>
    </source>
</reference>
<evidence type="ECO:0000256" key="2">
    <source>
        <dbReference type="SAM" id="SignalP"/>
    </source>
</evidence>
<feature type="region of interest" description="Disordered" evidence="1">
    <location>
        <begin position="191"/>
        <end position="216"/>
    </location>
</feature>
<dbReference type="InterPro" id="IPR052755">
    <property type="entry name" value="Lysozyme_Inhibitor_LprI"/>
</dbReference>
<sequence length="427" mass="44566">MKRALLGLAACFTTTPFWAATAAPAAPVAEFAALECARPSRRVDRILCGNPALAEADRTLAALAAELAQRLQNRPLLQTAQQDWAQRRNRMCAPSYAAECLTIAYAEREAWLRARLASLPEAPPSEAAPAAAAPPTADPATTAVPIPVPPLAGRPAAPTTPVPPPAQPTPATPLPLTSGVSAMAAPAAPQLALPDPAASPTPPPLGARPSTPAQLPAGGSFAAQLASAPCAMVSSNAVRAAGWANGQSPFGMPFQQWTQQDYSALSTRIRECQAENGESLRNVQLLQTYLGSFRNSAPPGPSRPLAPSSVPPAASPAATAPAGAPPTLDCADQALLTDVVFIFQSQPGADGQNNVQRLSNPRPYTDVIVEAYNASPALRDDYRRLQPYMAPVPQCLVNATTPQGDIVLSYRLYAEGGRTLVEVRRVP</sequence>
<protein>
    <recommendedName>
        <fullName evidence="5">Lysozyme inhibitor LprI N-terminal domain-containing protein</fullName>
    </recommendedName>
</protein>
<evidence type="ECO:0008006" key="5">
    <source>
        <dbReference type="Google" id="ProtNLM"/>
    </source>
</evidence>
<gene>
    <name evidence="3" type="ORF">IBL26_11700</name>
</gene>
<dbReference type="PANTHER" id="PTHR37549:SF1">
    <property type="entry name" value="LIPOPROTEIN LPRI"/>
    <property type="match status" value="1"/>
</dbReference>
<feature type="compositionally biased region" description="Pro residues" evidence="1">
    <location>
        <begin position="146"/>
        <end position="173"/>
    </location>
</feature>
<feature type="region of interest" description="Disordered" evidence="1">
    <location>
        <begin position="123"/>
        <end position="178"/>
    </location>
</feature>
<dbReference type="Proteomes" id="UP000626026">
    <property type="component" value="Unassembled WGS sequence"/>
</dbReference>
<keyword evidence="2" id="KW-0732">Signal</keyword>
<feature type="compositionally biased region" description="Pro residues" evidence="1">
    <location>
        <begin position="197"/>
        <end position="206"/>
    </location>
</feature>
<keyword evidence="4" id="KW-1185">Reference proteome</keyword>
<feature type="region of interest" description="Disordered" evidence="1">
    <location>
        <begin position="294"/>
        <end position="325"/>
    </location>
</feature>
<organism evidence="3 4">
    <name type="scientific">Teichococcus aerophilus</name>
    <dbReference type="NCBI Taxonomy" id="1224513"/>
    <lineage>
        <taxon>Bacteria</taxon>
        <taxon>Pseudomonadati</taxon>
        <taxon>Pseudomonadota</taxon>
        <taxon>Alphaproteobacteria</taxon>
        <taxon>Acetobacterales</taxon>
        <taxon>Roseomonadaceae</taxon>
        <taxon>Roseomonas</taxon>
    </lineage>
</organism>
<name>A0ABR7RLN5_9PROT</name>
<feature type="chain" id="PRO_5046934348" description="Lysozyme inhibitor LprI N-terminal domain-containing protein" evidence="2">
    <location>
        <begin position="20"/>
        <end position="427"/>
    </location>
</feature>
<evidence type="ECO:0000313" key="4">
    <source>
        <dbReference type="Proteomes" id="UP000626026"/>
    </source>
</evidence>
<dbReference type="RefSeq" id="WP_187784666.1">
    <property type="nucleotide sequence ID" value="NZ_JACTVA010000018.1"/>
</dbReference>
<evidence type="ECO:0000256" key="1">
    <source>
        <dbReference type="SAM" id="MobiDB-lite"/>
    </source>
</evidence>
<proteinExistence type="predicted"/>
<dbReference type="EMBL" id="JACTVA010000018">
    <property type="protein sequence ID" value="MBC9207500.1"/>
    <property type="molecule type" value="Genomic_DNA"/>
</dbReference>
<dbReference type="PRINTS" id="PR01217">
    <property type="entry name" value="PRICHEXTENSN"/>
</dbReference>
<evidence type="ECO:0000313" key="3">
    <source>
        <dbReference type="EMBL" id="MBC9207500.1"/>
    </source>
</evidence>
<accession>A0ABR7RLN5</accession>
<feature type="compositionally biased region" description="Pro residues" evidence="1">
    <location>
        <begin position="298"/>
        <end position="314"/>
    </location>
</feature>
<comment type="caution">
    <text evidence="3">The sequence shown here is derived from an EMBL/GenBank/DDBJ whole genome shotgun (WGS) entry which is preliminary data.</text>
</comment>
<feature type="compositionally biased region" description="Low complexity" evidence="1">
    <location>
        <begin position="315"/>
        <end position="325"/>
    </location>
</feature>
<dbReference type="PANTHER" id="PTHR37549">
    <property type="entry name" value="LIPOPROTEIN LPRI"/>
    <property type="match status" value="1"/>
</dbReference>
<feature type="compositionally biased region" description="Low complexity" evidence="1">
    <location>
        <begin position="123"/>
        <end position="145"/>
    </location>
</feature>
<feature type="signal peptide" evidence="2">
    <location>
        <begin position="1"/>
        <end position="19"/>
    </location>
</feature>